<organism evidence="2 3">
    <name type="scientific">Sphaeroforma arctica JP610</name>
    <dbReference type="NCBI Taxonomy" id="667725"/>
    <lineage>
        <taxon>Eukaryota</taxon>
        <taxon>Ichthyosporea</taxon>
        <taxon>Ichthyophonida</taxon>
        <taxon>Sphaeroforma</taxon>
    </lineage>
</organism>
<gene>
    <name evidence="2" type="ORF">SARC_13193</name>
</gene>
<feature type="region of interest" description="Disordered" evidence="1">
    <location>
        <begin position="113"/>
        <end position="134"/>
    </location>
</feature>
<dbReference type="GeneID" id="25913697"/>
<sequence length="193" mass="21380">MARTKKKAARAKPTIKPDEVVADISTQEAEDNNKTVPQDTDSTEGEETGDAVNMDKATATQPIATTNEAEKGAYGADKIDAGVVVSTDKESDTPPKETKIAVDKNVEKNVSNEPKVSVPVGDNDKAKAKAPTVVSREDRLNKLHQLRMRKNEASKLNKKEVVEEDRISKLPKNWELKKRRVEWDMETDKAKKV</sequence>
<name>A0A0L0FCR5_9EUKA</name>
<dbReference type="Proteomes" id="UP000054560">
    <property type="component" value="Unassembled WGS sequence"/>
</dbReference>
<protein>
    <submittedName>
        <fullName evidence="2">Uncharacterized protein</fullName>
    </submittedName>
</protein>
<evidence type="ECO:0000256" key="1">
    <source>
        <dbReference type="SAM" id="MobiDB-lite"/>
    </source>
</evidence>
<evidence type="ECO:0000313" key="3">
    <source>
        <dbReference type="Proteomes" id="UP000054560"/>
    </source>
</evidence>
<feature type="non-terminal residue" evidence="2">
    <location>
        <position position="193"/>
    </location>
</feature>
<accession>A0A0L0FCR5</accession>
<dbReference type="RefSeq" id="XP_014148158.1">
    <property type="nucleotide sequence ID" value="XM_014292683.1"/>
</dbReference>
<feature type="compositionally biased region" description="Polar residues" evidence="1">
    <location>
        <begin position="58"/>
        <end position="67"/>
    </location>
</feature>
<feature type="region of interest" description="Disordered" evidence="1">
    <location>
        <begin position="1"/>
        <end position="78"/>
    </location>
</feature>
<feature type="compositionally biased region" description="Basic residues" evidence="1">
    <location>
        <begin position="1"/>
        <end position="10"/>
    </location>
</feature>
<dbReference type="AlphaFoldDB" id="A0A0L0FCR5"/>
<dbReference type="EMBL" id="KQ244594">
    <property type="protein sequence ID" value="KNC74256.1"/>
    <property type="molecule type" value="Genomic_DNA"/>
</dbReference>
<reference evidence="2 3" key="1">
    <citation type="submission" date="2011-02" db="EMBL/GenBank/DDBJ databases">
        <title>The Genome Sequence of Sphaeroforma arctica JP610.</title>
        <authorList>
            <consortium name="The Broad Institute Genome Sequencing Platform"/>
            <person name="Russ C."/>
            <person name="Cuomo C."/>
            <person name="Young S.K."/>
            <person name="Zeng Q."/>
            <person name="Gargeya S."/>
            <person name="Alvarado L."/>
            <person name="Berlin A."/>
            <person name="Chapman S.B."/>
            <person name="Chen Z."/>
            <person name="Freedman E."/>
            <person name="Gellesch M."/>
            <person name="Goldberg J."/>
            <person name="Griggs A."/>
            <person name="Gujja S."/>
            <person name="Heilman E."/>
            <person name="Heiman D."/>
            <person name="Howarth C."/>
            <person name="Mehta T."/>
            <person name="Neiman D."/>
            <person name="Pearson M."/>
            <person name="Roberts A."/>
            <person name="Saif S."/>
            <person name="Shea T."/>
            <person name="Shenoy N."/>
            <person name="Sisk P."/>
            <person name="Stolte C."/>
            <person name="Sykes S."/>
            <person name="White J."/>
            <person name="Yandava C."/>
            <person name="Burger G."/>
            <person name="Gray M.W."/>
            <person name="Holland P.W.H."/>
            <person name="King N."/>
            <person name="Lang F.B.F."/>
            <person name="Roger A.J."/>
            <person name="Ruiz-Trillo I."/>
            <person name="Haas B."/>
            <person name="Nusbaum C."/>
            <person name="Birren B."/>
        </authorList>
    </citation>
    <scope>NUCLEOTIDE SEQUENCE [LARGE SCALE GENOMIC DNA]</scope>
    <source>
        <strain evidence="2 3">JP610</strain>
    </source>
</reference>
<dbReference type="OrthoDB" id="199717at2759"/>
<evidence type="ECO:0000313" key="2">
    <source>
        <dbReference type="EMBL" id="KNC74256.1"/>
    </source>
</evidence>
<keyword evidence="3" id="KW-1185">Reference proteome</keyword>
<dbReference type="STRING" id="667725.A0A0L0FCR5"/>
<proteinExistence type="predicted"/>